<protein>
    <recommendedName>
        <fullName evidence="5">Tyr recombinase domain-containing protein</fullName>
    </recommendedName>
</protein>
<organism evidence="6 7">
    <name type="scientific">Pokkaliibacter plantistimulans</name>
    <dbReference type="NCBI Taxonomy" id="1635171"/>
    <lineage>
        <taxon>Bacteria</taxon>
        <taxon>Pseudomonadati</taxon>
        <taxon>Pseudomonadota</taxon>
        <taxon>Gammaproteobacteria</taxon>
        <taxon>Oceanospirillales</taxon>
        <taxon>Balneatrichaceae</taxon>
        <taxon>Pokkaliibacter</taxon>
    </lineage>
</organism>
<evidence type="ECO:0000256" key="2">
    <source>
        <dbReference type="ARBA" id="ARBA00022908"/>
    </source>
</evidence>
<dbReference type="EMBL" id="LAPT01000012">
    <property type="protein sequence ID" value="PXF32659.1"/>
    <property type="molecule type" value="Genomic_DNA"/>
</dbReference>
<sequence>MLYWREAALDSEPGLKPISWNTYIDTLRHLFRFGLESALLQCDQNPFYKLKVRETDVEFIVLGTEDMDAYRQHLDRLAEKEKVAKQVSFRPVWFHRCLLETLYNTGMRLHQLLHLHQTDINLQKNTIHLRAAISKNGKSYSIPIAEPLRPYLEQLLENAKREGIRGNEQLFNLNRFRKRYQQEDTPMKKSQVHYFFGQLSRQVNCKVTSHAFRHTIATTLMRHPDRNLMIAQALLGHRSLRSTLRYVTVDMDQIREALNNR</sequence>
<dbReference type="PROSITE" id="PS51898">
    <property type="entry name" value="TYR_RECOMBINASE"/>
    <property type="match status" value="1"/>
</dbReference>
<dbReference type="InterPro" id="IPR002104">
    <property type="entry name" value="Integrase_catalytic"/>
</dbReference>
<comment type="similarity">
    <text evidence="1">Belongs to the 'phage' integrase family.</text>
</comment>
<evidence type="ECO:0000256" key="1">
    <source>
        <dbReference type="ARBA" id="ARBA00008857"/>
    </source>
</evidence>
<name>A0ABX5M164_9GAMM</name>
<dbReference type="CDD" id="cd00397">
    <property type="entry name" value="DNA_BRE_C"/>
    <property type="match status" value="1"/>
</dbReference>
<evidence type="ECO:0000313" key="7">
    <source>
        <dbReference type="Proteomes" id="UP000248090"/>
    </source>
</evidence>
<dbReference type="SUPFAM" id="SSF56349">
    <property type="entry name" value="DNA breaking-rejoining enzymes"/>
    <property type="match status" value="1"/>
</dbReference>
<gene>
    <name evidence="6" type="ORF">WH50_03390</name>
</gene>
<dbReference type="Pfam" id="PF00589">
    <property type="entry name" value="Phage_integrase"/>
    <property type="match status" value="1"/>
</dbReference>
<accession>A0ABX5M164</accession>
<evidence type="ECO:0000259" key="5">
    <source>
        <dbReference type="PROSITE" id="PS51898"/>
    </source>
</evidence>
<dbReference type="Proteomes" id="UP000248090">
    <property type="component" value="Unassembled WGS sequence"/>
</dbReference>
<proteinExistence type="inferred from homology"/>
<keyword evidence="4" id="KW-0233">DNA recombination</keyword>
<keyword evidence="3" id="KW-0238">DNA-binding</keyword>
<keyword evidence="2" id="KW-0229">DNA integration</keyword>
<reference evidence="6 7" key="1">
    <citation type="submission" date="2015-03" db="EMBL/GenBank/DDBJ databases">
        <authorList>
            <person name="Krishnan R."/>
            <person name="Midha S."/>
            <person name="Patil P.B."/>
            <person name="Rameshkumar N."/>
        </authorList>
    </citation>
    <scope>NUCLEOTIDE SEQUENCE [LARGE SCALE GENOMIC DNA]</scope>
    <source>
        <strain evidence="6 7">L1E11</strain>
    </source>
</reference>
<keyword evidence="7" id="KW-1185">Reference proteome</keyword>
<dbReference type="InterPro" id="IPR013762">
    <property type="entry name" value="Integrase-like_cat_sf"/>
</dbReference>
<evidence type="ECO:0000313" key="6">
    <source>
        <dbReference type="EMBL" id="PXF32659.1"/>
    </source>
</evidence>
<feature type="domain" description="Tyr recombinase" evidence="5">
    <location>
        <begin position="69"/>
        <end position="259"/>
    </location>
</feature>
<dbReference type="Gene3D" id="1.10.443.10">
    <property type="entry name" value="Intergrase catalytic core"/>
    <property type="match status" value="1"/>
</dbReference>
<dbReference type="PANTHER" id="PTHR30349:SF41">
    <property type="entry name" value="INTEGRASE_RECOMBINASE PROTEIN MJ0367-RELATED"/>
    <property type="match status" value="1"/>
</dbReference>
<comment type="caution">
    <text evidence="6">The sequence shown here is derived from an EMBL/GenBank/DDBJ whole genome shotgun (WGS) entry which is preliminary data.</text>
</comment>
<dbReference type="PANTHER" id="PTHR30349">
    <property type="entry name" value="PHAGE INTEGRASE-RELATED"/>
    <property type="match status" value="1"/>
</dbReference>
<evidence type="ECO:0000256" key="4">
    <source>
        <dbReference type="ARBA" id="ARBA00023172"/>
    </source>
</evidence>
<evidence type="ECO:0000256" key="3">
    <source>
        <dbReference type="ARBA" id="ARBA00023125"/>
    </source>
</evidence>
<dbReference type="InterPro" id="IPR050090">
    <property type="entry name" value="Tyrosine_recombinase_XerCD"/>
</dbReference>
<dbReference type="InterPro" id="IPR011010">
    <property type="entry name" value="DNA_brk_join_enz"/>
</dbReference>